<evidence type="ECO:0000256" key="1">
    <source>
        <dbReference type="SAM" id="MobiDB-lite"/>
    </source>
</evidence>
<evidence type="ECO:0000313" key="3">
    <source>
        <dbReference type="Proteomes" id="UP001364617"/>
    </source>
</evidence>
<dbReference type="EMBL" id="JAYKXH010000010">
    <property type="protein sequence ID" value="KAK7155559.1"/>
    <property type="molecule type" value="Genomic_DNA"/>
</dbReference>
<proteinExistence type="predicted"/>
<dbReference type="Proteomes" id="UP001364617">
    <property type="component" value="Unassembled WGS sequence"/>
</dbReference>
<name>A0AAN9H555_9TELE</name>
<sequence>MNSFDCSPSGLEDEQSSYIPPPQIGLNNGPPKTQNDCMAPPSPPSLQDYRDEEEYTSLPRSDAIETHCGVITPENLIWDPLNLKELGPMKLVGVYNLPPAFWPASLKDSLKNLGIDVDGTNRADDSSNIKNPSSIEDLLENLNSSTPSHHANEDIFDILDLSVDEYYGQTAITEQGEDKHELSLSPGVMEAAATDSEELLSYFTGSRKRKRAIYSGNEFSPAAAESFEMHDDFELFEPPQSKPRLDSSETVEDVLSLCHAISDKSTAFYD</sequence>
<accession>A0AAN9H555</accession>
<protein>
    <submittedName>
        <fullName evidence="2">Uncharacterized protein</fullName>
    </submittedName>
</protein>
<evidence type="ECO:0000313" key="2">
    <source>
        <dbReference type="EMBL" id="KAK7155559.1"/>
    </source>
</evidence>
<keyword evidence="3" id="KW-1185">Reference proteome</keyword>
<dbReference type="AlphaFoldDB" id="A0AAN9H555"/>
<comment type="caution">
    <text evidence="2">The sequence shown here is derived from an EMBL/GenBank/DDBJ whole genome shotgun (WGS) entry which is preliminary data.</text>
</comment>
<gene>
    <name evidence="2" type="ORF">R3I93_010256</name>
</gene>
<feature type="region of interest" description="Disordered" evidence="1">
    <location>
        <begin position="1"/>
        <end position="54"/>
    </location>
</feature>
<reference evidence="2 3" key="1">
    <citation type="submission" date="2024-02" db="EMBL/GenBank/DDBJ databases">
        <title>Chromosome-level genome assembly of the Eurasian Minnow (Phoxinus phoxinus).</title>
        <authorList>
            <person name="Oriowo T.O."/>
            <person name="Martin S."/>
            <person name="Stange M."/>
            <person name="Chrysostomakis Y."/>
            <person name="Brown T."/>
            <person name="Winkler S."/>
            <person name="Kukowka S."/>
            <person name="Myers E.W."/>
            <person name="Bohne A."/>
        </authorList>
    </citation>
    <scope>NUCLEOTIDE SEQUENCE [LARGE SCALE GENOMIC DNA]</scope>
    <source>
        <strain evidence="2">ZFMK-TIS-60720</strain>
        <tissue evidence="2">Whole Organism</tissue>
    </source>
</reference>
<organism evidence="2 3">
    <name type="scientific">Phoxinus phoxinus</name>
    <name type="common">Eurasian minnow</name>
    <dbReference type="NCBI Taxonomy" id="58324"/>
    <lineage>
        <taxon>Eukaryota</taxon>
        <taxon>Metazoa</taxon>
        <taxon>Chordata</taxon>
        <taxon>Craniata</taxon>
        <taxon>Vertebrata</taxon>
        <taxon>Euteleostomi</taxon>
        <taxon>Actinopterygii</taxon>
        <taxon>Neopterygii</taxon>
        <taxon>Teleostei</taxon>
        <taxon>Ostariophysi</taxon>
        <taxon>Cypriniformes</taxon>
        <taxon>Leuciscidae</taxon>
        <taxon>Phoxininae</taxon>
        <taxon>Phoxinus</taxon>
    </lineage>
</organism>